<evidence type="ECO:0000313" key="2">
    <source>
        <dbReference type="EMBL" id="CRY79054.1"/>
    </source>
</evidence>
<gene>
    <name evidence="2" type="ORF">ERS450000_03295</name>
</gene>
<dbReference type="Proteomes" id="UP000057820">
    <property type="component" value="Chromosome 1"/>
</dbReference>
<feature type="coiled-coil region" evidence="1">
    <location>
        <begin position="9"/>
        <end position="43"/>
    </location>
</feature>
<dbReference type="Gene3D" id="1.10.287.1060">
    <property type="entry name" value="ESAT-6-like"/>
    <property type="match status" value="1"/>
</dbReference>
<dbReference type="OMA" id="WDAKFED"/>
<dbReference type="SUPFAM" id="SSF140453">
    <property type="entry name" value="EsxAB dimer-like"/>
    <property type="match status" value="1"/>
</dbReference>
<organism evidence="2 3">
    <name type="scientific">Nocardia farcinica</name>
    <dbReference type="NCBI Taxonomy" id="37329"/>
    <lineage>
        <taxon>Bacteria</taxon>
        <taxon>Bacillati</taxon>
        <taxon>Actinomycetota</taxon>
        <taxon>Actinomycetes</taxon>
        <taxon>Mycobacteriales</taxon>
        <taxon>Nocardiaceae</taxon>
        <taxon>Nocardia</taxon>
    </lineage>
</organism>
<dbReference type="EMBL" id="LN868938">
    <property type="protein sequence ID" value="CRY79054.1"/>
    <property type="molecule type" value="Genomic_DNA"/>
</dbReference>
<sequence>MSDHMLYDEATMTELFNNLNENYAKLQQEGENLETAAAKLSQAWEGNAALAGFTTVKSKWDNEFGDTLVILNKVAAAVENALQRALGTDQKIGDGFSF</sequence>
<protein>
    <submittedName>
        <fullName evidence="2">WXG100 family type VII secretion target</fullName>
    </submittedName>
</protein>
<proteinExistence type="predicted"/>
<dbReference type="KEGG" id="nfr:ERS450000_03295"/>
<reference evidence="3" key="1">
    <citation type="submission" date="2015-03" db="EMBL/GenBank/DDBJ databases">
        <authorList>
            <consortium name="Pathogen Informatics"/>
        </authorList>
    </citation>
    <scope>NUCLEOTIDE SEQUENCE [LARGE SCALE GENOMIC DNA]</scope>
    <source>
        <strain evidence="3">NCTC11134</strain>
    </source>
</reference>
<dbReference type="InterPro" id="IPR036689">
    <property type="entry name" value="ESAT-6-like_sf"/>
</dbReference>
<evidence type="ECO:0000256" key="1">
    <source>
        <dbReference type="SAM" id="Coils"/>
    </source>
</evidence>
<keyword evidence="1" id="KW-0175">Coiled coil</keyword>
<evidence type="ECO:0000313" key="3">
    <source>
        <dbReference type="Proteomes" id="UP000057820"/>
    </source>
</evidence>
<name>A0A0H5NVK9_NOCFR</name>
<accession>A0A0H5NVK9</accession>
<dbReference type="AlphaFoldDB" id="A0A0H5NVK9"/>